<organism evidence="3 4">
    <name type="scientific">Nocardiopsis coralli</name>
    <dbReference type="NCBI Taxonomy" id="2772213"/>
    <lineage>
        <taxon>Bacteria</taxon>
        <taxon>Bacillati</taxon>
        <taxon>Actinomycetota</taxon>
        <taxon>Actinomycetes</taxon>
        <taxon>Streptosporangiales</taxon>
        <taxon>Nocardiopsidaceae</taxon>
        <taxon>Nocardiopsis</taxon>
    </lineage>
</organism>
<keyword evidence="4" id="KW-1185">Reference proteome</keyword>
<evidence type="ECO:0000256" key="2">
    <source>
        <dbReference type="SAM" id="SignalP"/>
    </source>
</evidence>
<keyword evidence="2" id="KW-0732">Signal</keyword>
<comment type="caution">
    <text evidence="3">The sequence shown here is derived from an EMBL/GenBank/DDBJ whole genome shotgun (WGS) entry which is preliminary data.</text>
</comment>
<sequence>MMLHTARTLLLTAGTAGFVALGAGVAGAETLDGLPLEELPLDSVVDVQPGELSADPEVQPQSGGAGTGPVLENVNADAPVDAGTENTTALGPLDLDEETLPLSGTFDPDQGLNRVMPVSAEDTVPLVAERDVTQGLGDVLSGAEDTVPLADGDDAGTVEQVTDVASDTASEVGGMVGVHEVQPHLVELDDPVRDFGESVPMSDGESPVSLDTGENADLTGGVADLVGVEDTLPMSDEVQTNEDLVGLEGLPELGEPELGTEALPMSGLDDVTGAEVNTDPVTDMLPGDLV</sequence>
<feature type="region of interest" description="Disordered" evidence="1">
    <location>
        <begin position="52"/>
        <end position="74"/>
    </location>
</feature>
<evidence type="ECO:0000313" key="4">
    <source>
        <dbReference type="Proteomes" id="UP000806528"/>
    </source>
</evidence>
<protein>
    <submittedName>
        <fullName evidence="3">Uncharacterized protein</fullName>
    </submittedName>
</protein>
<accession>A0ABR9P374</accession>
<feature type="signal peptide" evidence="2">
    <location>
        <begin position="1"/>
        <end position="28"/>
    </location>
</feature>
<proteinExistence type="predicted"/>
<dbReference type="Proteomes" id="UP000806528">
    <property type="component" value="Unassembled WGS sequence"/>
</dbReference>
<feature type="chain" id="PRO_5046344844" evidence="2">
    <location>
        <begin position="29"/>
        <end position="290"/>
    </location>
</feature>
<gene>
    <name evidence="3" type="ORF">IDM40_05935</name>
</gene>
<evidence type="ECO:0000256" key="1">
    <source>
        <dbReference type="SAM" id="MobiDB-lite"/>
    </source>
</evidence>
<dbReference type="EMBL" id="JADBGI010000004">
    <property type="protein sequence ID" value="MBE2998245.1"/>
    <property type="molecule type" value="Genomic_DNA"/>
</dbReference>
<reference evidence="3 4" key="1">
    <citation type="submission" date="2020-09" db="EMBL/GenBank/DDBJ databases">
        <title>Diversity and distribution of actinomycetes associated with coral in the coast of Hainan.</title>
        <authorList>
            <person name="Li F."/>
        </authorList>
    </citation>
    <scope>NUCLEOTIDE SEQUENCE [LARGE SCALE GENOMIC DNA]</scope>
    <source>
        <strain evidence="3 4">HNM0947</strain>
    </source>
</reference>
<name>A0ABR9P374_9ACTN</name>
<feature type="region of interest" description="Disordered" evidence="1">
    <location>
        <begin position="271"/>
        <end position="290"/>
    </location>
</feature>
<evidence type="ECO:0000313" key="3">
    <source>
        <dbReference type="EMBL" id="MBE2998245.1"/>
    </source>
</evidence>